<feature type="binding site" evidence="14">
    <location>
        <position position="233"/>
    </location>
    <ligand>
        <name>substrate</name>
    </ligand>
</feature>
<dbReference type="OrthoDB" id="9791132at2"/>
<dbReference type="Pfam" id="PF00768">
    <property type="entry name" value="Peptidase_S11"/>
    <property type="match status" value="1"/>
</dbReference>
<dbReference type="AlphaFoldDB" id="A0A386PME7"/>
<evidence type="ECO:0000256" key="4">
    <source>
        <dbReference type="ARBA" id="ARBA00012448"/>
    </source>
</evidence>
<dbReference type="EC" id="3.4.16.4" evidence="4"/>
<evidence type="ECO:0000256" key="1">
    <source>
        <dbReference type="ARBA" id="ARBA00003217"/>
    </source>
</evidence>
<name>A0A386PME7_9SPIR</name>
<evidence type="ECO:0000256" key="8">
    <source>
        <dbReference type="ARBA" id="ARBA00022801"/>
    </source>
</evidence>
<evidence type="ECO:0000256" key="15">
    <source>
        <dbReference type="RuleBase" id="RU004016"/>
    </source>
</evidence>
<proteinExistence type="inferred from homology"/>
<evidence type="ECO:0000256" key="14">
    <source>
        <dbReference type="PIRSR" id="PIRSR618044-2"/>
    </source>
</evidence>
<keyword evidence="7" id="KW-0732">Signal</keyword>
<comment type="pathway">
    <text evidence="2">Cell wall biogenesis; peptidoglycan biosynthesis.</text>
</comment>
<keyword evidence="8" id="KW-0378">Hydrolase</keyword>
<dbReference type="SUPFAM" id="SSF56601">
    <property type="entry name" value="beta-lactamase/transpeptidase-like"/>
    <property type="match status" value="1"/>
</dbReference>
<keyword evidence="6" id="KW-0645">Protease</keyword>
<evidence type="ECO:0000259" key="16">
    <source>
        <dbReference type="SMART" id="SM00936"/>
    </source>
</evidence>
<dbReference type="InterPro" id="IPR037167">
    <property type="entry name" value="Peptidase_S11_C_sf"/>
</dbReference>
<evidence type="ECO:0000256" key="6">
    <source>
        <dbReference type="ARBA" id="ARBA00022670"/>
    </source>
</evidence>
<evidence type="ECO:0000256" key="9">
    <source>
        <dbReference type="ARBA" id="ARBA00022960"/>
    </source>
</evidence>
<dbReference type="GO" id="GO:0009252">
    <property type="term" value="P:peptidoglycan biosynthetic process"/>
    <property type="evidence" value="ECO:0007669"/>
    <property type="project" value="UniProtKB-UniPathway"/>
</dbReference>
<dbReference type="SMART" id="SM00936">
    <property type="entry name" value="PBP5_C"/>
    <property type="match status" value="1"/>
</dbReference>
<dbReference type="RefSeq" id="WP_120104675.1">
    <property type="nucleotide sequence ID" value="NZ_CP028884.1"/>
</dbReference>
<organism evidence="17 18">
    <name type="scientific">Borrelia turcica IST7</name>
    <dbReference type="NCBI Taxonomy" id="1104446"/>
    <lineage>
        <taxon>Bacteria</taxon>
        <taxon>Pseudomonadati</taxon>
        <taxon>Spirochaetota</taxon>
        <taxon>Spirochaetia</taxon>
        <taxon>Spirochaetales</taxon>
        <taxon>Borreliaceae</taxon>
        <taxon>Borrelia</taxon>
    </lineage>
</organism>
<dbReference type="KEGG" id="btur:DB313_03155"/>
<dbReference type="GO" id="GO:0006508">
    <property type="term" value="P:proteolysis"/>
    <property type="evidence" value="ECO:0007669"/>
    <property type="project" value="UniProtKB-KW"/>
</dbReference>
<dbReference type="GO" id="GO:0008360">
    <property type="term" value="P:regulation of cell shape"/>
    <property type="evidence" value="ECO:0007669"/>
    <property type="project" value="UniProtKB-KW"/>
</dbReference>
<dbReference type="Gene3D" id="2.60.410.10">
    <property type="entry name" value="D-Ala-D-Ala carboxypeptidase, C-terminal domain"/>
    <property type="match status" value="1"/>
</dbReference>
<dbReference type="InterPro" id="IPR018044">
    <property type="entry name" value="Peptidase_S11"/>
</dbReference>
<feature type="active site" description="Proton acceptor" evidence="13">
    <location>
        <position position="56"/>
    </location>
</feature>
<evidence type="ECO:0000256" key="7">
    <source>
        <dbReference type="ARBA" id="ARBA00022729"/>
    </source>
</evidence>
<feature type="active site" description="Acyl-ester intermediate" evidence="13">
    <location>
        <position position="53"/>
    </location>
</feature>
<evidence type="ECO:0000256" key="5">
    <source>
        <dbReference type="ARBA" id="ARBA00022645"/>
    </source>
</evidence>
<gene>
    <name evidence="17" type="ORF">DB313_03155</name>
</gene>
<protein>
    <recommendedName>
        <fullName evidence="4">serine-type D-Ala-D-Ala carboxypeptidase</fullName>
        <ecNumber evidence="4">3.4.16.4</ecNumber>
    </recommendedName>
</protein>
<dbReference type="PANTHER" id="PTHR21581:SF6">
    <property type="entry name" value="TRAFFICKING PROTEIN PARTICLE COMPLEX SUBUNIT 12"/>
    <property type="match status" value="1"/>
</dbReference>
<evidence type="ECO:0000256" key="2">
    <source>
        <dbReference type="ARBA" id="ARBA00004752"/>
    </source>
</evidence>
<dbReference type="Gene3D" id="3.40.710.10">
    <property type="entry name" value="DD-peptidase/beta-lactamase superfamily"/>
    <property type="match status" value="1"/>
</dbReference>
<dbReference type="InterPro" id="IPR012338">
    <property type="entry name" value="Beta-lactam/transpept-like"/>
</dbReference>
<keyword evidence="18" id="KW-1185">Reference proteome</keyword>
<comment type="similarity">
    <text evidence="3 15">Belongs to the peptidase S11 family.</text>
</comment>
<evidence type="ECO:0000256" key="12">
    <source>
        <dbReference type="ARBA" id="ARBA00034000"/>
    </source>
</evidence>
<dbReference type="PRINTS" id="PR00725">
    <property type="entry name" value="DADACBPTASE1"/>
</dbReference>
<dbReference type="Proteomes" id="UP000275571">
    <property type="component" value="Chromosome"/>
</dbReference>
<dbReference type="PANTHER" id="PTHR21581">
    <property type="entry name" value="D-ALANYL-D-ALANINE CARBOXYPEPTIDASE"/>
    <property type="match status" value="1"/>
</dbReference>
<feature type="active site" evidence="13">
    <location>
        <position position="117"/>
    </location>
</feature>
<dbReference type="GO" id="GO:0009002">
    <property type="term" value="F:serine-type D-Ala-D-Ala carboxypeptidase activity"/>
    <property type="evidence" value="ECO:0007669"/>
    <property type="project" value="UniProtKB-EC"/>
</dbReference>
<keyword evidence="9" id="KW-0133">Cell shape</keyword>
<dbReference type="Pfam" id="PF07943">
    <property type="entry name" value="PBP5_C"/>
    <property type="match status" value="1"/>
</dbReference>
<accession>A0A386PME7</accession>
<evidence type="ECO:0000256" key="10">
    <source>
        <dbReference type="ARBA" id="ARBA00022984"/>
    </source>
</evidence>
<dbReference type="InterPro" id="IPR015956">
    <property type="entry name" value="Peniciliin-bd_prot_C_sf"/>
</dbReference>
<dbReference type="GO" id="GO:0071555">
    <property type="term" value="P:cell wall organization"/>
    <property type="evidence" value="ECO:0007669"/>
    <property type="project" value="UniProtKB-KW"/>
</dbReference>
<dbReference type="UniPathway" id="UPA00219"/>
<keyword evidence="5 17" id="KW-0121">Carboxypeptidase</keyword>
<evidence type="ECO:0000256" key="3">
    <source>
        <dbReference type="ARBA" id="ARBA00007164"/>
    </source>
</evidence>
<dbReference type="EMBL" id="CP028884">
    <property type="protein sequence ID" value="AYE36756.1"/>
    <property type="molecule type" value="Genomic_DNA"/>
</dbReference>
<comment type="function">
    <text evidence="1">Removes C-terminal D-alanyl residues from sugar-peptide cell wall precursors.</text>
</comment>
<keyword evidence="10" id="KW-0573">Peptidoglycan synthesis</keyword>
<evidence type="ECO:0000256" key="11">
    <source>
        <dbReference type="ARBA" id="ARBA00023316"/>
    </source>
</evidence>
<sequence>MLQILILSGKLFSIDLIEIERVAKGAKSVVLLDYDTKRILYARNPNLIFPPASLTKLVTIYTALVEARKKNIDFKSSVPISGTASYYNAPLNSSLMFLEEGQRVNFEELLKGLIIASGNDASVAIAEFIGGGDLSNFINLMNINVLNLGLLNMHFVDTSGHSNDNEITALEMALFARAYIEKFEFMLNIHSLESFTYPRLENLGNTSTSKVLNLKQENKNLLIYSYPYADGLKTGYIKKSGLNLVATAKRDGMRLISVVLGVDKGVGNVGEKRRALIAEKLFEYGFNSYSKFSFMVKSKERVYNGKEDTVDISSREPFKYIFTRDEIDRVKIESDIKDLVAPLSEDDIVGRAEFFLDNNKLGELNLFSQCVEKLGFLNSVYKFFANFFKREK</sequence>
<evidence type="ECO:0000256" key="13">
    <source>
        <dbReference type="PIRSR" id="PIRSR618044-1"/>
    </source>
</evidence>
<reference evidence="17 18" key="1">
    <citation type="journal article" date="2018" name="Infect. Genet. Evol.">
        <title>Genome-wide analysis of Borrelia turcica and 'Candidatus Borrelia tachyglossi' shows relapsing fever-like genomes with unique genomic links to Lyme disease Borrelia.</title>
        <authorList>
            <person name="Gofton A.W."/>
            <person name="Margos G."/>
            <person name="Fingerle V."/>
            <person name="Hepner S."/>
            <person name="Loh S.M."/>
            <person name="Ryan U."/>
            <person name="Irwin P."/>
            <person name="Oskam C.L."/>
        </authorList>
    </citation>
    <scope>NUCLEOTIDE SEQUENCE [LARGE SCALE GENOMIC DNA]</scope>
    <source>
        <strain evidence="17 18">IST7</strain>
    </source>
</reference>
<evidence type="ECO:0000313" key="17">
    <source>
        <dbReference type="EMBL" id="AYE36756.1"/>
    </source>
</evidence>
<feature type="domain" description="Peptidase S11 D-Ala-D-Ala carboxypeptidase A C-terminal" evidence="16">
    <location>
        <begin position="289"/>
        <end position="373"/>
    </location>
</feature>
<dbReference type="SUPFAM" id="SSF69189">
    <property type="entry name" value="Penicillin-binding protein associated domain"/>
    <property type="match status" value="1"/>
</dbReference>
<evidence type="ECO:0000313" key="18">
    <source>
        <dbReference type="Proteomes" id="UP000275571"/>
    </source>
</evidence>
<dbReference type="InterPro" id="IPR001967">
    <property type="entry name" value="Peptidase_S11_N"/>
</dbReference>
<comment type="catalytic activity">
    <reaction evidence="12">
        <text>Preferential cleavage: (Ac)2-L-Lys-D-Ala-|-D-Ala. Also transpeptidation of peptidyl-alanyl moieties that are N-acyl substituents of D-alanine.</text>
        <dbReference type="EC" id="3.4.16.4"/>
    </reaction>
</comment>
<keyword evidence="11" id="KW-0961">Cell wall biogenesis/degradation</keyword>
<dbReference type="InterPro" id="IPR012907">
    <property type="entry name" value="Peptidase_S11_C"/>
</dbReference>